<dbReference type="AlphaFoldDB" id="A0A699JMM8"/>
<proteinExistence type="predicted"/>
<evidence type="ECO:0000313" key="2">
    <source>
        <dbReference type="EMBL" id="GFA43778.1"/>
    </source>
</evidence>
<gene>
    <name evidence="2" type="ORF">Tci_615750</name>
</gene>
<comment type="caution">
    <text evidence="2">The sequence shown here is derived from an EMBL/GenBank/DDBJ whole genome shotgun (WGS) entry which is preliminary data.</text>
</comment>
<evidence type="ECO:0000256" key="1">
    <source>
        <dbReference type="SAM" id="MobiDB-lite"/>
    </source>
</evidence>
<organism evidence="2">
    <name type="scientific">Tanacetum cinerariifolium</name>
    <name type="common">Dalmatian daisy</name>
    <name type="synonym">Chrysanthemum cinerariifolium</name>
    <dbReference type="NCBI Taxonomy" id="118510"/>
    <lineage>
        <taxon>Eukaryota</taxon>
        <taxon>Viridiplantae</taxon>
        <taxon>Streptophyta</taxon>
        <taxon>Embryophyta</taxon>
        <taxon>Tracheophyta</taxon>
        <taxon>Spermatophyta</taxon>
        <taxon>Magnoliopsida</taxon>
        <taxon>eudicotyledons</taxon>
        <taxon>Gunneridae</taxon>
        <taxon>Pentapetalae</taxon>
        <taxon>asterids</taxon>
        <taxon>campanulids</taxon>
        <taxon>Asterales</taxon>
        <taxon>Asteraceae</taxon>
        <taxon>Asteroideae</taxon>
        <taxon>Anthemideae</taxon>
        <taxon>Anthemidinae</taxon>
        <taxon>Tanacetum</taxon>
    </lineage>
</organism>
<accession>A0A699JMM8</accession>
<protein>
    <submittedName>
        <fullName evidence="2">Uncharacterized protein</fullName>
    </submittedName>
</protein>
<feature type="compositionally biased region" description="Basic and acidic residues" evidence="1">
    <location>
        <begin position="211"/>
        <end position="224"/>
    </location>
</feature>
<reference evidence="2" key="1">
    <citation type="journal article" date="2019" name="Sci. Rep.">
        <title>Draft genome of Tanacetum cinerariifolium, the natural source of mosquito coil.</title>
        <authorList>
            <person name="Yamashiro T."/>
            <person name="Shiraishi A."/>
            <person name="Satake H."/>
            <person name="Nakayama K."/>
        </authorList>
    </citation>
    <scope>NUCLEOTIDE SEQUENCE</scope>
</reference>
<feature type="region of interest" description="Disordered" evidence="1">
    <location>
        <begin position="204"/>
        <end position="224"/>
    </location>
</feature>
<sequence>MEGNNNPALVSLGKPAITALNNYTRTLQHAVEHFRLSEEHFLARLMSINVMNWNSLARPMRAHGRPNVNLHLVVRYQNNTRNIMVADTDRFMQVLDTIEGELQIQRGHYEMVYPRYSIEVLRTHRDSTTVCHYYWAVNVAVAVGRMELNLRRLPTGRQRQNQAMRLASQLEVELAGYQGGGLGGLGGALGGVYAAPGGVNGALDSVGGGREGPDGQRRVRRCVD</sequence>
<dbReference type="EMBL" id="BKCJ010423982">
    <property type="protein sequence ID" value="GFA43778.1"/>
    <property type="molecule type" value="Genomic_DNA"/>
</dbReference>
<name>A0A699JMM8_TANCI</name>